<proteinExistence type="predicted"/>
<dbReference type="Proteomes" id="UP000683925">
    <property type="component" value="Unassembled WGS sequence"/>
</dbReference>
<dbReference type="PANTHER" id="PTHR19920:SF0">
    <property type="entry name" value="CYTOSOLIC IRON-SULFUR PROTEIN ASSEMBLY PROTEIN CIAO1-RELATED"/>
    <property type="match status" value="1"/>
</dbReference>
<organism evidence="1 2">
    <name type="scientific">Paramecium octaurelia</name>
    <dbReference type="NCBI Taxonomy" id="43137"/>
    <lineage>
        <taxon>Eukaryota</taxon>
        <taxon>Sar</taxon>
        <taxon>Alveolata</taxon>
        <taxon>Ciliophora</taxon>
        <taxon>Intramacronucleata</taxon>
        <taxon>Oligohymenophorea</taxon>
        <taxon>Peniculida</taxon>
        <taxon>Parameciidae</taxon>
        <taxon>Paramecium</taxon>
    </lineage>
</organism>
<sequence length="133" mass="16081">MGKLILIIEYLEQNKKWIVIQNIEVDFLGQRLCFINDNLFTFQPSDGNLMYVYEMNSVSSEFMKTNILMQIKLLVSKHENYINLIRRIDNDKFQIDKDLYGQISHDGWYLITWDNISKEIQIRRCILYMKFQK</sequence>
<dbReference type="PANTHER" id="PTHR19920">
    <property type="entry name" value="WD40 PROTEIN CIAO1"/>
    <property type="match status" value="1"/>
</dbReference>
<name>A0A8S1W5M2_PAROT</name>
<reference evidence="1" key="1">
    <citation type="submission" date="2021-01" db="EMBL/GenBank/DDBJ databases">
        <authorList>
            <consortium name="Genoscope - CEA"/>
            <person name="William W."/>
        </authorList>
    </citation>
    <scope>NUCLEOTIDE SEQUENCE</scope>
</reference>
<dbReference type="AlphaFoldDB" id="A0A8S1W5M2"/>
<dbReference type="GO" id="GO:0097361">
    <property type="term" value="C:cytosolic [4Fe-4S] assembly targeting complex"/>
    <property type="evidence" value="ECO:0007669"/>
    <property type="project" value="TreeGrafter"/>
</dbReference>
<dbReference type="GO" id="GO:0016226">
    <property type="term" value="P:iron-sulfur cluster assembly"/>
    <property type="evidence" value="ECO:0007669"/>
    <property type="project" value="TreeGrafter"/>
</dbReference>
<accession>A0A8S1W5M2</accession>
<evidence type="ECO:0000313" key="2">
    <source>
        <dbReference type="Proteomes" id="UP000683925"/>
    </source>
</evidence>
<dbReference type="EMBL" id="CAJJDP010000082">
    <property type="protein sequence ID" value="CAD8184661.1"/>
    <property type="molecule type" value="Genomic_DNA"/>
</dbReference>
<dbReference type="OrthoDB" id="322595at2759"/>
<keyword evidence="2" id="KW-1185">Reference proteome</keyword>
<evidence type="ECO:0000313" key="1">
    <source>
        <dbReference type="EMBL" id="CAD8184661.1"/>
    </source>
</evidence>
<comment type="caution">
    <text evidence="1">The sequence shown here is derived from an EMBL/GenBank/DDBJ whole genome shotgun (WGS) entry which is preliminary data.</text>
</comment>
<gene>
    <name evidence="1" type="ORF">POCTA_138.1.T0830220</name>
</gene>
<protein>
    <submittedName>
        <fullName evidence="1">Uncharacterized protein</fullName>
    </submittedName>
</protein>